<reference evidence="2 3" key="1">
    <citation type="journal article" date="2019" name="Appl. Environ. Microbiol.">
        <title>Environmental Evidence and Genomic Insight of Iron-oxidizing Bacteria Preference Towards More Corrosion Resistant Stainless Steel at Higher Salinities.</title>
        <authorList>
            <person name="Garrison C.E."/>
            <person name="Price K.A."/>
            <person name="Field E.K."/>
        </authorList>
    </citation>
    <scope>NUCLEOTIDE SEQUENCE [LARGE SCALE GENOMIC DNA]</scope>
    <source>
        <strain evidence="2 3">P3</strain>
    </source>
</reference>
<evidence type="ECO:0000313" key="2">
    <source>
        <dbReference type="EMBL" id="TLS68315.1"/>
    </source>
</evidence>
<dbReference type="AlphaFoldDB" id="A0A5R9GTF5"/>
<dbReference type="SMART" id="SM00852">
    <property type="entry name" value="MoCF_biosynth"/>
    <property type="match status" value="1"/>
</dbReference>
<sequence length="250" mass="27427">MTHPAPHHPARHHQTAAILVIGNEVLSGRTREANAWLAAQNMFACGCRLCEIAVVPDQHDAIVSTLNRLRNSFDAVITSGGIGPTHDDITMEAVADAFAVPLIEHRFIVEAMTARYGADGMNDGRRRMTRVPQGSRLIRCEKTIAPGAHIGNVYVLAGVPDIFASQLDAIIHDFGDRPFHRREIEVKLPESLFAAPLESIQQQFDDVEIGSYPGRCGPDPCGKICLSSQNPDRLQQAFEQVSSMIDTLRD</sequence>
<dbReference type="InterPro" id="IPR056596">
    <property type="entry name" value="FLAD1_M"/>
</dbReference>
<protein>
    <submittedName>
        <fullName evidence="2">Competence/damage-inducible protein A</fullName>
    </submittedName>
</protein>
<dbReference type="Gene3D" id="3.40.980.10">
    <property type="entry name" value="MoaB/Mog-like domain"/>
    <property type="match status" value="1"/>
</dbReference>
<dbReference type="CDD" id="cd00885">
    <property type="entry name" value="cinA"/>
    <property type="match status" value="1"/>
</dbReference>
<evidence type="ECO:0000313" key="3">
    <source>
        <dbReference type="Proteomes" id="UP000306585"/>
    </source>
</evidence>
<accession>A0A5R9GTF5</accession>
<dbReference type="Proteomes" id="UP000306585">
    <property type="component" value="Unassembled WGS sequence"/>
</dbReference>
<dbReference type="Pfam" id="PF00994">
    <property type="entry name" value="MoCF_biosynth"/>
    <property type="match status" value="1"/>
</dbReference>
<keyword evidence="3" id="KW-1185">Reference proteome</keyword>
<gene>
    <name evidence="2" type="ORF">FEF65_04810</name>
</gene>
<dbReference type="RefSeq" id="WP_138238650.1">
    <property type="nucleotide sequence ID" value="NZ_VBRY01000003.1"/>
</dbReference>
<dbReference type="InterPro" id="IPR050101">
    <property type="entry name" value="CinA"/>
</dbReference>
<dbReference type="InterPro" id="IPR001453">
    <property type="entry name" value="MoaB/Mog_dom"/>
</dbReference>
<name>A0A5R9GTF5_9PROT</name>
<proteinExistence type="predicted"/>
<dbReference type="Pfam" id="PF24102">
    <property type="entry name" value="FLAD1_M"/>
    <property type="match status" value="1"/>
</dbReference>
<dbReference type="InterPro" id="IPR036425">
    <property type="entry name" value="MoaB/Mog-like_dom_sf"/>
</dbReference>
<dbReference type="EMBL" id="VBRY01000003">
    <property type="protein sequence ID" value="TLS68315.1"/>
    <property type="molecule type" value="Genomic_DNA"/>
</dbReference>
<dbReference type="PANTHER" id="PTHR13939">
    <property type="entry name" value="NICOTINAMIDE-NUCLEOTIDE AMIDOHYDROLASE PNCC"/>
    <property type="match status" value="1"/>
</dbReference>
<dbReference type="PANTHER" id="PTHR13939:SF0">
    <property type="entry name" value="NMN AMIDOHYDROLASE-LIKE PROTEIN YFAY"/>
    <property type="match status" value="1"/>
</dbReference>
<evidence type="ECO:0000259" key="1">
    <source>
        <dbReference type="SMART" id="SM00852"/>
    </source>
</evidence>
<dbReference type="SUPFAM" id="SSF53218">
    <property type="entry name" value="Molybdenum cofactor biosynthesis proteins"/>
    <property type="match status" value="1"/>
</dbReference>
<feature type="domain" description="MoaB/Mog" evidence="1">
    <location>
        <begin position="17"/>
        <end position="177"/>
    </location>
</feature>
<comment type="caution">
    <text evidence="2">The sequence shown here is derived from an EMBL/GenBank/DDBJ whole genome shotgun (WGS) entry which is preliminary data.</text>
</comment>
<organism evidence="2 3">
    <name type="scientific">Mariprofundus erugo</name>
    <dbReference type="NCBI Taxonomy" id="2528639"/>
    <lineage>
        <taxon>Bacteria</taxon>
        <taxon>Pseudomonadati</taxon>
        <taxon>Pseudomonadota</taxon>
        <taxon>Candidatius Mariprofundia</taxon>
        <taxon>Mariprofundales</taxon>
        <taxon>Mariprofundaceae</taxon>
        <taxon>Mariprofundus</taxon>
    </lineage>
</organism>